<dbReference type="AlphaFoldDB" id="A0A1Y3GH62"/>
<accession>A0A1Y3GH62</accession>
<dbReference type="InterPro" id="IPR029479">
    <property type="entry name" value="Nitroreductase"/>
</dbReference>
<dbReference type="GO" id="GO:0016491">
    <property type="term" value="F:oxidoreductase activity"/>
    <property type="evidence" value="ECO:0007669"/>
    <property type="project" value="InterPro"/>
</dbReference>
<dbReference type="Gene3D" id="3.40.109.10">
    <property type="entry name" value="NADH Oxidase"/>
    <property type="match status" value="1"/>
</dbReference>
<protein>
    <submittedName>
        <fullName evidence="3">Nitroreductase</fullName>
    </submittedName>
</protein>
<dbReference type="Proteomes" id="UP000195137">
    <property type="component" value="Unassembled WGS sequence"/>
</dbReference>
<dbReference type="InterPro" id="IPR000415">
    <property type="entry name" value="Nitroreductase-like"/>
</dbReference>
<dbReference type="PANTHER" id="PTHR23026:SF123">
    <property type="entry name" value="NAD(P)H NITROREDUCTASE RV3131-RELATED"/>
    <property type="match status" value="1"/>
</dbReference>
<dbReference type="SUPFAM" id="SSF55469">
    <property type="entry name" value="FMN-dependent nitroreductase-like"/>
    <property type="match status" value="1"/>
</dbReference>
<organism evidence="3 4">
    <name type="scientific">Methanonatronarchaeum thermophilum</name>
    <dbReference type="NCBI Taxonomy" id="1927129"/>
    <lineage>
        <taxon>Archaea</taxon>
        <taxon>Methanobacteriati</taxon>
        <taxon>Methanobacteriota</taxon>
        <taxon>Methanonatronarchaeia</taxon>
        <taxon>Methanonatronarchaeales</taxon>
        <taxon>Methanonatronarchaeaceae</taxon>
        <taxon>Methanonatronarchaeum</taxon>
    </lineage>
</organism>
<evidence type="ECO:0000313" key="3">
    <source>
        <dbReference type="EMBL" id="OUJ19534.1"/>
    </source>
</evidence>
<dbReference type="RefSeq" id="WP_086636625.1">
    <property type="nucleotide sequence ID" value="NZ_MRZU01000002.1"/>
</dbReference>
<evidence type="ECO:0000313" key="4">
    <source>
        <dbReference type="Proteomes" id="UP000195137"/>
    </source>
</evidence>
<dbReference type="EMBL" id="MRZU01000002">
    <property type="protein sequence ID" value="OUJ19534.1"/>
    <property type="molecule type" value="Genomic_DNA"/>
</dbReference>
<dbReference type="OrthoDB" id="287850at2157"/>
<evidence type="ECO:0000259" key="1">
    <source>
        <dbReference type="Pfam" id="PF00881"/>
    </source>
</evidence>
<dbReference type="PANTHER" id="PTHR23026">
    <property type="entry name" value="NADPH NITROREDUCTASE"/>
    <property type="match status" value="1"/>
</dbReference>
<proteinExistence type="predicted"/>
<comment type="caution">
    <text evidence="3">The sequence shown here is derived from an EMBL/GenBank/DDBJ whole genome shotgun (WGS) entry which is preliminary data.</text>
</comment>
<name>A0A1Y3GH62_9EURY</name>
<evidence type="ECO:0000259" key="2">
    <source>
        <dbReference type="Pfam" id="PF14512"/>
    </source>
</evidence>
<dbReference type="InterPro" id="IPR029478">
    <property type="entry name" value="TM1586_NiRdase"/>
</dbReference>
<keyword evidence="4" id="KW-1185">Reference proteome</keyword>
<dbReference type="InterPro" id="IPR050627">
    <property type="entry name" value="Nitroreductase/BluB"/>
</dbReference>
<dbReference type="Pfam" id="PF00881">
    <property type="entry name" value="Nitroreductase"/>
    <property type="match status" value="1"/>
</dbReference>
<feature type="domain" description="Putative nitroreductase TM1586" evidence="2">
    <location>
        <begin position="91"/>
        <end position="168"/>
    </location>
</feature>
<gene>
    <name evidence="3" type="ORF">AMET1_0205</name>
</gene>
<reference evidence="3 4" key="1">
    <citation type="submission" date="2016-12" db="EMBL/GenBank/DDBJ databases">
        <title>Discovery of methanogenic haloarchaea.</title>
        <authorList>
            <person name="Sorokin D.Y."/>
            <person name="Makarova K.S."/>
            <person name="Abbas B."/>
            <person name="Ferrer M."/>
            <person name="Golyshin P.N."/>
        </authorList>
    </citation>
    <scope>NUCLEOTIDE SEQUENCE [LARGE SCALE GENOMIC DNA]</scope>
    <source>
        <strain evidence="3">AMET1</strain>
    </source>
</reference>
<sequence>MSDVLDCIVNRRSIREYTDQEVDNNRLYSILEAGRWAPSGLNNQPWHFILIDDQNQISRLATLTKYQQTMETSKALIAILLDENESYNKTKDIQAVGAACQNMLLAAHSLGLGAVWNGEILNKQKEAHKVLNTPKNLQLMAIICIGHPKQKQRKSERKPLTKIVHKNQYGNEL</sequence>
<dbReference type="Pfam" id="PF14512">
    <property type="entry name" value="TM1586_NiRdase"/>
    <property type="match status" value="1"/>
</dbReference>
<feature type="domain" description="Nitroreductase" evidence="1">
    <location>
        <begin position="8"/>
        <end position="67"/>
    </location>
</feature>